<dbReference type="PANTHER" id="PTHR32387">
    <property type="entry name" value="WU:FJ29H11"/>
    <property type="match status" value="1"/>
</dbReference>
<reference evidence="1 2" key="1">
    <citation type="submission" date="2020-05" db="EMBL/GenBank/DDBJ databases">
        <title>Identification and distribution of gene clusters putatively required for synthesis of sphingolipid metabolism inhibitors in phylogenetically diverse species of the filamentous fungus Fusarium.</title>
        <authorList>
            <person name="Kim H.-S."/>
            <person name="Busman M."/>
            <person name="Brown D.W."/>
            <person name="Divon H."/>
            <person name="Uhlig S."/>
            <person name="Proctor R.H."/>
        </authorList>
    </citation>
    <scope>NUCLEOTIDE SEQUENCE [LARGE SCALE GENOMIC DNA]</scope>
    <source>
        <strain evidence="1 2">NRRL 66235</strain>
    </source>
</reference>
<sequence length="1287" mass="147699">MASAQEAEQIIQSLNGHGTLLGNHIKLSAKRLLYEILRYTNGKTFAKASATNESPFISFKIYPNRIVTDCNNDYLTKADVQAICQPVNDEQTKGANFKTIVTATQNTHIQSGNFSFEFQHNIFDINDDIMRPIWVTPVVTLPDNLTRITLYFHNQGNKEDIQDIREVIISQFTSLQEECLLFLKNIRSMRVELFDKGGKMNQSKYFQKHTVDEYRVSLEVSTVDEGKKNTYTQLYHVTEQSTDDLSTNLMLAFPLTDGFKVQADAKAKKLFNLTPLQTSPLGFHIHSDFGFKSDQKSMVTTSADNLRIQDQVATAFFQAILQFCEHPILCYYWPLFLTPRLRSLDFWSGLDADIRSWISQNPVLRSRGVKHWRLISHLTILSEDAQDKAGNPLLDDPMSDPFLSSKYPPEVADTLKEYGLATLNSTQFLKLLEWHFGSPRLRLFTISRPKKWHGALARLLSKLFVDEEQSERIKSLPLLQLRDGSLASAASGPFYFPTTENIDIPETLDLRVVSNSASCELSTRALYQQLGVLQATVVQPYQAVKIMTLDMTLERPWRSIVYLPGMDSPYTPQKLVGLGMFGLSHSLNFLHPEILKDAPNHSTLFHLSWKKWLCDCLGIRERFSLFRPKTLVGQEPSGDISSVDDEVDVLSEEFNHVFKHRPDRALGFIQHLWAFEGPRLLKSPNLVSEIRGLPAQNLCAMDRSLNLQNTWVPLRELKDCVQHYMEYPNEFPFLKLEEEKDMNVAIATKWSFLTEHFSVKWENNMDFLLEILESIKHSCNMLSPWQTAKVIELYAAIRARFQRSIGDEKERALEFLNHSGILYINETGPIWTGVSSCLWTAPTDMVSAFSLRGFYEERVEDEQQMDDLYDMFHVEMGIRDATVKDLVTELLLLRNEGSEDVARVTNIYKYLDKHITALLEMRIAFHECGVILVKRDALSIWLSASECFWSESETTQLNSNLKGCYSDLKVFFLGKLGVNVSAYDKLLDSSTSLRDTKRNLLSLMDETNGMVPEFPVEPILKAKVFPVSHPGQPFKFDELCSIDTEFAIGDRERLKSVLESNIKMLDFNLIEVRRLQPLFRWLSIEDRYLSRCVKEILDEVSTFQLRRWDLDTKAYYIARYGSCDDALSLYQRLRTVQIVEVVYIFMKLEIVQDGQVIRSNMTYQAKAHISDCDDGLIIYVKTGGNDQQLCLFSVLPRKLQEWLMENPHRNSNSSPFEVINALTSIFASDVSVLDGILEDQGIVQVPFENQGAVHWRRKIRVRLPEVDQRDPRTLVIGRRGAILSKRH</sequence>
<proteinExistence type="predicted"/>
<dbReference type="PANTHER" id="PTHR32387:SF0">
    <property type="entry name" value="PROTEIN NO VEIN"/>
    <property type="match status" value="1"/>
</dbReference>
<keyword evidence="2" id="KW-1185">Reference proteome</keyword>
<dbReference type="InterPro" id="IPR052957">
    <property type="entry name" value="Auxin_embryo_med"/>
</dbReference>
<organism evidence="1 2">
    <name type="scientific">Fusarium mundagurra</name>
    <dbReference type="NCBI Taxonomy" id="1567541"/>
    <lineage>
        <taxon>Eukaryota</taxon>
        <taxon>Fungi</taxon>
        <taxon>Dikarya</taxon>
        <taxon>Ascomycota</taxon>
        <taxon>Pezizomycotina</taxon>
        <taxon>Sordariomycetes</taxon>
        <taxon>Hypocreomycetidae</taxon>
        <taxon>Hypocreales</taxon>
        <taxon>Nectriaceae</taxon>
        <taxon>Fusarium</taxon>
        <taxon>Fusarium fujikuroi species complex</taxon>
    </lineage>
</organism>
<evidence type="ECO:0000313" key="1">
    <source>
        <dbReference type="EMBL" id="KAF5724712.1"/>
    </source>
</evidence>
<evidence type="ECO:0000313" key="2">
    <source>
        <dbReference type="Proteomes" id="UP000544331"/>
    </source>
</evidence>
<name>A0A8H5Z8C6_9HYPO</name>
<dbReference type="OrthoDB" id="1262810at2759"/>
<dbReference type="EMBL" id="JAAOAN010000028">
    <property type="protein sequence ID" value="KAF5724712.1"/>
    <property type="molecule type" value="Genomic_DNA"/>
</dbReference>
<accession>A0A8H5Z8C6</accession>
<gene>
    <name evidence="1" type="ORF">FMUND_598</name>
</gene>
<protein>
    <submittedName>
        <fullName evidence="1">Uncharacterized protein</fullName>
    </submittedName>
</protein>
<dbReference type="Proteomes" id="UP000544331">
    <property type="component" value="Unassembled WGS sequence"/>
</dbReference>
<comment type="caution">
    <text evidence="1">The sequence shown here is derived from an EMBL/GenBank/DDBJ whole genome shotgun (WGS) entry which is preliminary data.</text>
</comment>